<dbReference type="Pfam" id="PF00533">
    <property type="entry name" value="BRCT"/>
    <property type="match status" value="1"/>
</dbReference>
<feature type="region of interest" description="Disordered" evidence="12">
    <location>
        <begin position="1"/>
        <end position="26"/>
    </location>
</feature>
<dbReference type="PANTHER" id="PTHR23389">
    <property type="entry name" value="CHROMOSOME TRANSMISSION FIDELITY FACTOR 18"/>
    <property type="match status" value="1"/>
</dbReference>
<dbReference type="GO" id="GO:0003677">
    <property type="term" value="F:DNA binding"/>
    <property type="evidence" value="ECO:0007669"/>
    <property type="project" value="InterPro"/>
</dbReference>
<dbReference type="Pfam" id="PF14520">
    <property type="entry name" value="HHH_5"/>
    <property type="match status" value="1"/>
</dbReference>
<dbReference type="Pfam" id="PF01653">
    <property type="entry name" value="DNA_ligase_aden"/>
    <property type="match status" value="1"/>
</dbReference>
<dbReference type="InterPro" id="IPR003583">
    <property type="entry name" value="Hlx-hairpin-Hlx_DNA-bd_motif"/>
</dbReference>
<dbReference type="Gene3D" id="3.40.50.10190">
    <property type="entry name" value="BRCT domain"/>
    <property type="match status" value="1"/>
</dbReference>
<evidence type="ECO:0000313" key="15">
    <source>
        <dbReference type="Proteomes" id="UP000276588"/>
    </source>
</evidence>
<proteinExistence type="inferred from homology"/>
<keyword evidence="5 11" id="KW-0227">DNA damage</keyword>
<keyword evidence="6 11" id="KW-0862">Zinc</keyword>
<protein>
    <recommendedName>
        <fullName evidence="11">DNA ligase</fullName>
        <ecNumber evidence="11">6.5.1.2</ecNumber>
    </recommendedName>
    <alternativeName>
        <fullName evidence="11">Polydeoxyribonucleotide synthase [NAD(+)]</fullName>
    </alternativeName>
</protein>
<evidence type="ECO:0000313" key="14">
    <source>
        <dbReference type="EMBL" id="RJX42306.1"/>
    </source>
</evidence>
<dbReference type="Gene3D" id="1.10.150.20">
    <property type="entry name" value="5' to 3' exonuclease, C-terminal subdomain"/>
    <property type="match status" value="2"/>
</dbReference>
<evidence type="ECO:0000256" key="12">
    <source>
        <dbReference type="SAM" id="MobiDB-lite"/>
    </source>
</evidence>
<feature type="binding site" evidence="11">
    <location>
        <position position="439"/>
    </location>
    <ligand>
        <name>Zn(2+)</name>
        <dbReference type="ChEBI" id="CHEBI:29105"/>
    </ligand>
</feature>
<dbReference type="InterPro" id="IPR033136">
    <property type="entry name" value="DNA_ligase_CS"/>
</dbReference>
<evidence type="ECO:0000256" key="10">
    <source>
        <dbReference type="ARBA" id="ARBA00034005"/>
    </source>
</evidence>
<dbReference type="NCBIfam" id="TIGR00575">
    <property type="entry name" value="dnlj"/>
    <property type="match status" value="1"/>
</dbReference>
<dbReference type="SUPFAM" id="SSF50249">
    <property type="entry name" value="Nucleic acid-binding proteins"/>
    <property type="match status" value="1"/>
</dbReference>
<name>A0A3A6Q900_9EURY</name>
<evidence type="ECO:0000256" key="5">
    <source>
        <dbReference type="ARBA" id="ARBA00022763"/>
    </source>
</evidence>
<dbReference type="HAMAP" id="MF_01588">
    <property type="entry name" value="DNA_ligase_A"/>
    <property type="match status" value="1"/>
</dbReference>
<dbReference type="SMART" id="SM00532">
    <property type="entry name" value="LIGANc"/>
    <property type="match status" value="1"/>
</dbReference>
<reference evidence="14 15" key="1">
    <citation type="submission" date="2018-06" db="EMBL/GenBank/DDBJ databases">
        <title>Halonotius sp. F13-13 a new haloarchaeeon isolated from a solar saltern from Isla Cristina, Huelva, Spain.</title>
        <authorList>
            <person name="Duran-Viseras A."/>
            <person name="Sanchez-Porro C."/>
            <person name="Ventosa A."/>
        </authorList>
    </citation>
    <scope>NUCLEOTIDE SEQUENCE [LARGE SCALE GENOMIC DNA]</scope>
    <source>
        <strain evidence="14 15">F13-13</strain>
    </source>
</reference>
<dbReference type="PIRSF" id="PIRSF001604">
    <property type="entry name" value="LigA"/>
    <property type="match status" value="1"/>
</dbReference>
<dbReference type="GO" id="GO:0005829">
    <property type="term" value="C:cytosol"/>
    <property type="evidence" value="ECO:0007669"/>
    <property type="project" value="TreeGrafter"/>
</dbReference>
<dbReference type="GO" id="GO:0006260">
    <property type="term" value="P:DNA replication"/>
    <property type="evidence" value="ECO:0007669"/>
    <property type="project" value="UniProtKB-KW"/>
</dbReference>
<dbReference type="EC" id="6.5.1.2" evidence="11"/>
<dbReference type="Gene3D" id="1.10.287.610">
    <property type="entry name" value="Helix hairpin bin"/>
    <property type="match status" value="1"/>
</dbReference>
<dbReference type="EMBL" id="QKNY01000018">
    <property type="protein sequence ID" value="RJX42306.1"/>
    <property type="molecule type" value="Genomic_DNA"/>
</dbReference>
<comment type="cofactor">
    <cofactor evidence="11">
        <name>Mg(2+)</name>
        <dbReference type="ChEBI" id="CHEBI:18420"/>
    </cofactor>
    <cofactor evidence="11">
        <name>Mn(2+)</name>
        <dbReference type="ChEBI" id="CHEBI:29035"/>
    </cofactor>
</comment>
<feature type="active site" description="N6-AMP-lysine intermediate" evidence="11">
    <location>
        <position position="143"/>
    </location>
</feature>
<evidence type="ECO:0000259" key="13">
    <source>
        <dbReference type="PROSITE" id="PS50172"/>
    </source>
</evidence>
<accession>A0A3A6Q900</accession>
<feature type="domain" description="BRCT" evidence="13">
    <location>
        <begin position="616"/>
        <end position="685"/>
    </location>
</feature>
<dbReference type="PANTHER" id="PTHR23389:SF9">
    <property type="entry name" value="DNA LIGASE"/>
    <property type="match status" value="1"/>
</dbReference>
<comment type="caution">
    <text evidence="14">The sequence shown here is derived from an EMBL/GenBank/DDBJ whole genome shotgun (WGS) entry which is preliminary data.</text>
</comment>
<keyword evidence="4 11" id="KW-0479">Metal-binding</keyword>
<keyword evidence="8 11" id="KW-0520">NAD</keyword>
<evidence type="ECO:0000256" key="2">
    <source>
        <dbReference type="ARBA" id="ARBA00022598"/>
    </source>
</evidence>
<dbReference type="RefSeq" id="WP_120103615.1">
    <property type="nucleotide sequence ID" value="NZ_QKNY01000018.1"/>
</dbReference>
<dbReference type="InterPro" id="IPR013840">
    <property type="entry name" value="DNAligase_N"/>
</dbReference>
<evidence type="ECO:0000256" key="1">
    <source>
        <dbReference type="ARBA" id="ARBA00004067"/>
    </source>
</evidence>
<feature type="binding site" evidence="11">
    <location>
        <position position="345"/>
    </location>
    <ligand>
        <name>NAD(+)</name>
        <dbReference type="ChEBI" id="CHEBI:57540"/>
    </ligand>
</feature>
<keyword evidence="2 11" id="KW-0436">Ligase</keyword>
<dbReference type="CDD" id="cd17748">
    <property type="entry name" value="BRCT_DNA_ligase_like"/>
    <property type="match status" value="1"/>
</dbReference>
<evidence type="ECO:0000256" key="3">
    <source>
        <dbReference type="ARBA" id="ARBA00022705"/>
    </source>
</evidence>
<dbReference type="SMART" id="SM00292">
    <property type="entry name" value="BRCT"/>
    <property type="match status" value="1"/>
</dbReference>
<dbReference type="SUPFAM" id="SSF56091">
    <property type="entry name" value="DNA ligase/mRNA capping enzyme, catalytic domain"/>
    <property type="match status" value="1"/>
</dbReference>
<keyword evidence="7 11" id="KW-0460">Magnesium</keyword>
<evidence type="ECO:0000256" key="8">
    <source>
        <dbReference type="ARBA" id="ARBA00023027"/>
    </source>
</evidence>
<dbReference type="GO" id="GO:0046872">
    <property type="term" value="F:metal ion binding"/>
    <property type="evidence" value="ECO:0007669"/>
    <property type="project" value="UniProtKB-KW"/>
</dbReference>
<dbReference type="SUPFAM" id="SSF52113">
    <property type="entry name" value="BRCT domain"/>
    <property type="match status" value="1"/>
</dbReference>
<dbReference type="Pfam" id="PF03120">
    <property type="entry name" value="OB_DNA_ligase"/>
    <property type="match status" value="1"/>
</dbReference>
<evidence type="ECO:0000256" key="6">
    <source>
        <dbReference type="ARBA" id="ARBA00022833"/>
    </source>
</evidence>
<dbReference type="Gene3D" id="3.30.470.30">
    <property type="entry name" value="DNA ligase/mRNA capping enzyme"/>
    <property type="match status" value="1"/>
</dbReference>
<comment type="caution">
    <text evidence="11">Lacks conserved residue(s) required for the propagation of feature annotation.</text>
</comment>
<feature type="binding site" evidence="11">
    <location>
        <position position="141"/>
    </location>
    <ligand>
        <name>NAD(+)</name>
        <dbReference type="ChEBI" id="CHEBI:57540"/>
    </ligand>
</feature>
<feature type="binding site" evidence="11">
    <location>
        <begin position="105"/>
        <end position="106"/>
    </location>
    <ligand>
        <name>NAD(+)</name>
        <dbReference type="ChEBI" id="CHEBI:57540"/>
    </ligand>
</feature>
<feature type="binding site" evidence="11">
    <location>
        <position position="321"/>
    </location>
    <ligand>
        <name>NAD(+)</name>
        <dbReference type="ChEBI" id="CHEBI:57540"/>
    </ligand>
</feature>
<dbReference type="SUPFAM" id="SSF47781">
    <property type="entry name" value="RuvA domain 2-like"/>
    <property type="match status" value="1"/>
</dbReference>
<dbReference type="InterPro" id="IPR018239">
    <property type="entry name" value="DNA_ligase_AS"/>
</dbReference>
<dbReference type="PROSITE" id="PS01056">
    <property type="entry name" value="DNA_LIGASE_N2"/>
    <property type="match status" value="1"/>
</dbReference>
<dbReference type="OrthoDB" id="213206at2157"/>
<dbReference type="InterPro" id="IPR004150">
    <property type="entry name" value="NAD_DNA_ligase_OB"/>
</dbReference>
<feature type="binding site" evidence="11">
    <location>
        <position position="436"/>
    </location>
    <ligand>
        <name>Zn(2+)</name>
        <dbReference type="ChEBI" id="CHEBI:29105"/>
    </ligand>
</feature>
<dbReference type="InterPro" id="IPR013839">
    <property type="entry name" value="DNAligase_adenylation"/>
</dbReference>
<sequence>MSYADSDNPYLRDPPTEFSPVDDLTPDEAEQQVEQLRAAIRDHNYLYYVDSDPLIADRVYDQLFDRLQTLEAEFDLDDPDSPTNRVGGEPVDDLDTVEHTAPMLSIAQSGDAEDVREFDKRTARLLRDSGFDPDDIGYVCEPKFDGISIELVYEDGRLTRAATRGDGAEGDDVTAQARRIRAIPQRLRGDAPDLLAVRGEVFMPKDGFREHNRQRVEDGKEPFANPRNATAGTIRQLDPSVVADRPLDCFVYDIMAYEAGDEPDDHPDTQWAERDAIEAWGFHVDELADRVDDIEGAIAYRDSLLDDRESLNYEIDGVVIKVDDTAAADALGNTARETRSAFAYKFPARTEVTTITDIVVQVGRTGRLTPVALLDPVQVGGVTVSRATLHNPGEIESLGVDVGDRVRVLRAGDVIPYIDEVVDDETGSTFAFPETCPVCDSPVDRDGPLAFCTGGLGCSAQRERAIEHYVSRGGLDIEGLGPERIAQLRAADLLDSLDDLYRLDRENLAALEGWGEKSAQNLLEEIDAASEPPLDAFLTALSIPEVGGATATALAWEFGDLDALIDADTDALEAVDDVGPIVAETIRDFFDNPENRDAIDALLDAGVDPQPVEGADAGDELDGLTFVFTGSLAVSRDDGQSLVEAHGANATGSVSGNTDYLVAGDNAGQRKQDDADDNDVPILTERDFAELLADYGIDWPPSE</sequence>
<dbReference type="AlphaFoldDB" id="A0A3A6Q900"/>
<dbReference type="GO" id="GO:0003911">
    <property type="term" value="F:DNA ligase (NAD+) activity"/>
    <property type="evidence" value="ECO:0007669"/>
    <property type="project" value="UniProtKB-UniRule"/>
</dbReference>
<dbReference type="SMART" id="SM00278">
    <property type="entry name" value="HhH1"/>
    <property type="match status" value="4"/>
</dbReference>
<keyword evidence="9 11" id="KW-0234">DNA repair</keyword>
<dbReference type="Gene3D" id="2.40.50.140">
    <property type="entry name" value="Nucleic acid-binding proteins"/>
    <property type="match status" value="1"/>
</dbReference>
<dbReference type="InterPro" id="IPR036420">
    <property type="entry name" value="BRCT_dom_sf"/>
</dbReference>
<comment type="function">
    <text evidence="1 11">DNA ligase that catalyzes the formation of phosphodiester linkages between 5'-phosphoryl and 3'-hydroxyl groups in double-stranded DNA using NAD as a coenzyme and as the energy source for the reaction. It is essential for DNA replication and repair of damaged DNA.</text>
</comment>
<dbReference type="GO" id="GO:0006281">
    <property type="term" value="P:DNA repair"/>
    <property type="evidence" value="ECO:0007669"/>
    <property type="project" value="UniProtKB-KW"/>
</dbReference>
<dbReference type="Pfam" id="PF12826">
    <property type="entry name" value="HHH_2"/>
    <property type="match status" value="1"/>
</dbReference>
<dbReference type="NCBIfam" id="NF005932">
    <property type="entry name" value="PRK07956.1"/>
    <property type="match status" value="1"/>
</dbReference>
<dbReference type="InterPro" id="IPR001679">
    <property type="entry name" value="DNA_ligase"/>
</dbReference>
<dbReference type="InterPro" id="IPR041663">
    <property type="entry name" value="DisA/LigA_HHH"/>
</dbReference>
<feature type="binding site" evidence="11">
    <location>
        <position position="200"/>
    </location>
    <ligand>
        <name>NAD(+)</name>
        <dbReference type="ChEBI" id="CHEBI:57540"/>
    </ligand>
</feature>
<evidence type="ECO:0000256" key="4">
    <source>
        <dbReference type="ARBA" id="ARBA00022723"/>
    </source>
</evidence>
<dbReference type="NCBIfam" id="NF010931">
    <property type="entry name" value="PRK14351.1"/>
    <property type="match status" value="1"/>
</dbReference>
<dbReference type="InterPro" id="IPR012340">
    <property type="entry name" value="NA-bd_OB-fold"/>
</dbReference>
<feature type="binding site" evidence="11">
    <location>
        <position position="164"/>
    </location>
    <ligand>
        <name>NAD(+)</name>
        <dbReference type="ChEBI" id="CHEBI:57540"/>
    </ligand>
</feature>
<gene>
    <name evidence="11 14" type="primary">ligA</name>
    <name evidence="14" type="ORF">DM826_11740</name>
</gene>
<evidence type="ECO:0000256" key="11">
    <source>
        <dbReference type="HAMAP-Rule" id="MF_01588"/>
    </source>
</evidence>
<keyword evidence="15" id="KW-1185">Reference proteome</keyword>
<keyword evidence="3 11" id="KW-0235">DNA replication</keyword>
<evidence type="ECO:0000256" key="7">
    <source>
        <dbReference type="ARBA" id="ARBA00022842"/>
    </source>
</evidence>
<dbReference type="InterPro" id="IPR010994">
    <property type="entry name" value="RuvA_2-like"/>
</dbReference>
<evidence type="ECO:0000256" key="9">
    <source>
        <dbReference type="ARBA" id="ARBA00023204"/>
    </source>
</evidence>
<dbReference type="CDD" id="cd00114">
    <property type="entry name" value="LIGANc"/>
    <property type="match status" value="1"/>
</dbReference>
<comment type="catalytic activity">
    <reaction evidence="10 11">
        <text>NAD(+) + (deoxyribonucleotide)n-3'-hydroxyl + 5'-phospho-(deoxyribonucleotide)m = (deoxyribonucleotide)n+m + AMP + beta-nicotinamide D-nucleotide.</text>
        <dbReference type="EC" id="6.5.1.2"/>
    </reaction>
</comment>
<dbReference type="Proteomes" id="UP000276588">
    <property type="component" value="Unassembled WGS sequence"/>
</dbReference>
<dbReference type="PROSITE" id="PS50172">
    <property type="entry name" value="BRCT"/>
    <property type="match status" value="1"/>
</dbReference>
<comment type="similarity">
    <text evidence="11">Belongs to the NAD-dependent DNA ligase family. LigA subfamily.</text>
</comment>
<dbReference type="InterPro" id="IPR001357">
    <property type="entry name" value="BRCT_dom"/>
</dbReference>
<dbReference type="PROSITE" id="PS01055">
    <property type="entry name" value="DNA_LIGASE_N1"/>
    <property type="match status" value="1"/>
</dbReference>
<feature type="binding site" evidence="11">
    <location>
        <begin position="57"/>
        <end position="61"/>
    </location>
    <ligand>
        <name>NAD(+)</name>
        <dbReference type="ChEBI" id="CHEBI:57540"/>
    </ligand>
</feature>
<keyword evidence="11" id="KW-0464">Manganese</keyword>
<organism evidence="14 15">
    <name type="scientific">Halonotius aquaticus</name>
    <dbReference type="NCBI Taxonomy" id="2216978"/>
    <lineage>
        <taxon>Archaea</taxon>
        <taxon>Methanobacteriati</taxon>
        <taxon>Methanobacteriota</taxon>
        <taxon>Stenosarchaea group</taxon>
        <taxon>Halobacteria</taxon>
        <taxon>Halobacteriales</taxon>
        <taxon>Haloferacaceae</taxon>
        <taxon>Halonotius</taxon>
    </lineage>
</organism>
<feature type="binding site" evidence="11">
    <location>
        <position position="458"/>
    </location>
    <ligand>
        <name>Zn(2+)</name>
        <dbReference type="ChEBI" id="CHEBI:29105"/>
    </ligand>
</feature>